<dbReference type="OrthoDB" id="6106580at2"/>
<protein>
    <submittedName>
        <fullName evidence="2">Uncharacterized protein</fullName>
    </submittedName>
</protein>
<evidence type="ECO:0000313" key="3">
    <source>
        <dbReference type="Proteomes" id="UP000092544"/>
    </source>
</evidence>
<gene>
    <name evidence="2" type="ORF">MSP8886_04187</name>
</gene>
<dbReference type="Proteomes" id="UP000092544">
    <property type="component" value="Unassembled WGS sequence"/>
</dbReference>
<evidence type="ECO:0000313" key="2">
    <source>
        <dbReference type="EMBL" id="SBS37586.1"/>
    </source>
</evidence>
<keyword evidence="3" id="KW-1185">Reference proteome</keyword>
<reference evidence="2 3" key="1">
    <citation type="submission" date="2016-06" db="EMBL/GenBank/DDBJ databases">
        <authorList>
            <person name="Kjaerup R.B."/>
            <person name="Dalgaard T.S."/>
            <person name="Juul-Madsen H.R."/>
        </authorList>
    </citation>
    <scope>NUCLEOTIDE SEQUENCE [LARGE SCALE GENOMIC DNA]</scope>
    <source>
        <strain evidence="2 3">CECT 8886</strain>
    </source>
</reference>
<evidence type="ECO:0000256" key="1">
    <source>
        <dbReference type="SAM" id="MobiDB-lite"/>
    </source>
</evidence>
<sequence>MFGLKKMQRERDRLFEKTQQLEKQATTSRNKAKDSILAMAVSPTGLLASFVLGATTQCDISKKARQNLLNGATKEVLGFLSSQVMAYMSADSQKTPASEEEEAPSQTDRFSQDSPASPSKGPSTTV</sequence>
<dbReference type="RefSeq" id="WP_067020634.1">
    <property type="nucleotide sequence ID" value="NZ_FLOB01000019.1"/>
</dbReference>
<feature type="compositionally biased region" description="Polar residues" evidence="1">
    <location>
        <begin position="104"/>
        <end position="126"/>
    </location>
</feature>
<dbReference type="AlphaFoldDB" id="A0A1A8TT66"/>
<dbReference type="STRING" id="1792290.MSP8886_04187"/>
<organism evidence="2 3">
    <name type="scientific">Marinomonas spartinae</name>
    <dbReference type="NCBI Taxonomy" id="1792290"/>
    <lineage>
        <taxon>Bacteria</taxon>
        <taxon>Pseudomonadati</taxon>
        <taxon>Pseudomonadota</taxon>
        <taxon>Gammaproteobacteria</taxon>
        <taxon>Oceanospirillales</taxon>
        <taxon>Oceanospirillaceae</taxon>
        <taxon>Marinomonas</taxon>
    </lineage>
</organism>
<name>A0A1A8TT66_9GAMM</name>
<dbReference type="EMBL" id="FLOB01000019">
    <property type="protein sequence ID" value="SBS37586.1"/>
    <property type="molecule type" value="Genomic_DNA"/>
</dbReference>
<proteinExistence type="predicted"/>
<accession>A0A1A8TT66</accession>
<feature type="region of interest" description="Disordered" evidence="1">
    <location>
        <begin position="89"/>
        <end position="126"/>
    </location>
</feature>